<evidence type="ECO:0000313" key="2">
    <source>
        <dbReference type="EMBL" id="TWI35293.1"/>
    </source>
</evidence>
<reference evidence="2 3" key="1">
    <citation type="journal article" date="2015" name="Stand. Genomic Sci.">
        <title>Genomic Encyclopedia of Bacterial and Archaeal Type Strains, Phase III: the genomes of soil and plant-associated and newly described type strains.</title>
        <authorList>
            <person name="Whitman W.B."/>
            <person name="Woyke T."/>
            <person name="Klenk H.P."/>
            <person name="Zhou Y."/>
            <person name="Lilburn T.G."/>
            <person name="Beck B.J."/>
            <person name="De Vos P."/>
            <person name="Vandamme P."/>
            <person name="Eisen J.A."/>
            <person name="Garrity G."/>
            <person name="Hugenholtz P."/>
            <person name="Kyrpides N.C."/>
        </authorList>
    </citation>
    <scope>NUCLEOTIDE SEQUENCE [LARGE SCALE GENOMIC DNA]</scope>
    <source>
        <strain evidence="2 3">CGMCC 1.2546</strain>
    </source>
</reference>
<dbReference type="AlphaFoldDB" id="A0A562NT34"/>
<dbReference type="EMBL" id="VLKT01000019">
    <property type="protein sequence ID" value="TWI35293.1"/>
    <property type="molecule type" value="Genomic_DNA"/>
</dbReference>
<sequence>MAPYALPHRKGFLPANPGRPFVYDAEKAIRLAETGIPREEIARQMRVTFRTVQRWQVEHPEFAAALDRGLHNAKAKAAHAAEAAAELKKLLDIAALLDGPAEPARRVEAFPGTQEPADRANEPDGLTRPSIASMRRGQPPQEPEEPQGWQDETDVEPVPFDDPRSEW</sequence>
<proteinExistence type="predicted"/>
<protein>
    <submittedName>
        <fullName evidence="2">Homeodomain-like domain-containing protein</fullName>
    </submittedName>
</protein>
<comment type="caution">
    <text evidence="2">The sequence shown here is derived from an EMBL/GenBank/DDBJ whole genome shotgun (WGS) entry which is preliminary data.</text>
</comment>
<dbReference type="GO" id="GO:0003677">
    <property type="term" value="F:DNA binding"/>
    <property type="evidence" value="ECO:0007669"/>
    <property type="project" value="UniProtKB-KW"/>
</dbReference>
<evidence type="ECO:0000313" key="3">
    <source>
        <dbReference type="Proteomes" id="UP000317122"/>
    </source>
</evidence>
<accession>A0A562NT34</accession>
<gene>
    <name evidence="2" type="ORF">IQ26_03273</name>
</gene>
<keyword evidence="3" id="KW-1185">Reference proteome</keyword>
<keyword evidence="2" id="KW-0238">DNA-binding</keyword>
<feature type="region of interest" description="Disordered" evidence="1">
    <location>
        <begin position="104"/>
        <end position="167"/>
    </location>
</feature>
<keyword evidence="2" id="KW-0371">Homeobox</keyword>
<dbReference type="Pfam" id="PF13384">
    <property type="entry name" value="HTH_23"/>
    <property type="match status" value="1"/>
</dbReference>
<organism evidence="2 3">
    <name type="scientific">Mesorhizobium tianshanense</name>
    <dbReference type="NCBI Taxonomy" id="39844"/>
    <lineage>
        <taxon>Bacteria</taxon>
        <taxon>Pseudomonadati</taxon>
        <taxon>Pseudomonadota</taxon>
        <taxon>Alphaproteobacteria</taxon>
        <taxon>Hyphomicrobiales</taxon>
        <taxon>Phyllobacteriaceae</taxon>
        <taxon>Mesorhizobium</taxon>
    </lineage>
</organism>
<name>A0A562NT34_9HYPH</name>
<dbReference type="RefSeq" id="WP_162457971.1">
    <property type="nucleotide sequence ID" value="NZ_BSPF01000094.1"/>
</dbReference>
<evidence type="ECO:0000256" key="1">
    <source>
        <dbReference type="SAM" id="MobiDB-lite"/>
    </source>
</evidence>
<dbReference type="Proteomes" id="UP000317122">
    <property type="component" value="Unassembled WGS sequence"/>
</dbReference>
<dbReference type="OrthoDB" id="7473113at2"/>